<dbReference type="GO" id="GO:0005829">
    <property type="term" value="C:cytosol"/>
    <property type="evidence" value="ECO:0007669"/>
    <property type="project" value="TreeGrafter"/>
</dbReference>
<evidence type="ECO:0000256" key="3">
    <source>
        <dbReference type="ARBA" id="ARBA00023235"/>
    </source>
</evidence>
<keyword evidence="2" id="KW-0663">Pyridoxal phosphate</keyword>
<dbReference type="InterPro" id="IPR001608">
    <property type="entry name" value="Ala_racemase_N"/>
</dbReference>
<dbReference type="PANTHER" id="PTHR30511:SF3">
    <property type="entry name" value="LYSINE RACEMASE"/>
    <property type="match status" value="1"/>
</dbReference>
<dbReference type="GO" id="GO:0030170">
    <property type="term" value="F:pyridoxal phosphate binding"/>
    <property type="evidence" value="ECO:0007669"/>
    <property type="project" value="TreeGrafter"/>
</dbReference>
<evidence type="ECO:0000259" key="4">
    <source>
        <dbReference type="Pfam" id="PF01168"/>
    </source>
</evidence>
<evidence type="ECO:0000256" key="1">
    <source>
        <dbReference type="ARBA" id="ARBA00001933"/>
    </source>
</evidence>
<gene>
    <name evidence="5" type="ORF">EV214_10396</name>
</gene>
<comment type="cofactor">
    <cofactor evidence="1">
        <name>pyridoxal 5'-phosphate</name>
        <dbReference type="ChEBI" id="CHEBI:597326"/>
    </cofactor>
</comment>
<dbReference type="EMBL" id="SLWV01000003">
    <property type="protein sequence ID" value="TCO79045.1"/>
    <property type="molecule type" value="Genomic_DNA"/>
</dbReference>
<dbReference type="Gene3D" id="3.20.20.10">
    <property type="entry name" value="Alanine racemase"/>
    <property type="match status" value="1"/>
</dbReference>
<dbReference type="RefSeq" id="WP_132242725.1">
    <property type="nucleotide sequence ID" value="NZ_SLWV01000003.1"/>
</dbReference>
<name>A0A4R2LIA2_9FIRM</name>
<comment type="caution">
    <text evidence="5">The sequence shown here is derived from an EMBL/GenBank/DDBJ whole genome shotgun (WGS) entry which is preliminary data.</text>
</comment>
<dbReference type="InterPro" id="IPR029066">
    <property type="entry name" value="PLP-binding_barrel"/>
</dbReference>
<organism evidence="5 6">
    <name type="scientific">Marinisporobacter balticus</name>
    <dbReference type="NCBI Taxonomy" id="2018667"/>
    <lineage>
        <taxon>Bacteria</taxon>
        <taxon>Bacillati</taxon>
        <taxon>Bacillota</taxon>
        <taxon>Clostridia</taxon>
        <taxon>Peptostreptococcales</taxon>
        <taxon>Thermotaleaceae</taxon>
        <taxon>Marinisporobacter</taxon>
    </lineage>
</organism>
<evidence type="ECO:0000256" key="2">
    <source>
        <dbReference type="ARBA" id="ARBA00022898"/>
    </source>
</evidence>
<accession>A0A4R2LIA2</accession>
<keyword evidence="6" id="KW-1185">Reference proteome</keyword>
<protein>
    <submittedName>
        <fullName evidence="5">Putative amino acid racemase</fullName>
    </submittedName>
</protein>
<sequence length="354" mass="39061">MNICPRIEVDSNKLRHNTEIIVGLCKKNNIQSAAVTKVFCGIPEIAEAIVQGGVNMLADSRIDNLKKLAHLKIPKLLLRLPMQSRIAEVVKYADISLNSEIATIEKISKEAVRQNKVHNIILMIDLGDLREGVWESDAVGTAGEILKLDGINLMGIGTNLTCYGGVIPSKENLGLLSEVATRIEKEFEIKLEIISGGNSSSIYLLQREEMPEKINHLRPGEAIVLGTESAYGEIIKDTYQDVFTFVGEIIELKEKQSIPIGKIGVDAFGNKPTFVDRGVRKRAIIAVGRQDVQVEHLKPIDENMMILGASSDHCIIDITDADKDYAVGDEIRFGVDYGALLQLMTSEYIHKVTK</sequence>
<proteinExistence type="predicted"/>
<dbReference type="Proteomes" id="UP000294919">
    <property type="component" value="Unassembled WGS sequence"/>
</dbReference>
<feature type="domain" description="Alanine racemase N-terminal" evidence="4">
    <location>
        <begin position="9"/>
        <end position="224"/>
    </location>
</feature>
<keyword evidence="3" id="KW-0413">Isomerase</keyword>
<dbReference type="AlphaFoldDB" id="A0A4R2LIA2"/>
<evidence type="ECO:0000313" key="6">
    <source>
        <dbReference type="Proteomes" id="UP000294919"/>
    </source>
</evidence>
<dbReference type="InterPro" id="IPR000821">
    <property type="entry name" value="Ala_racemase"/>
</dbReference>
<evidence type="ECO:0000313" key="5">
    <source>
        <dbReference type="EMBL" id="TCO79045.1"/>
    </source>
</evidence>
<dbReference type="GO" id="GO:0008784">
    <property type="term" value="F:alanine racemase activity"/>
    <property type="evidence" value="ECO:0007669"/>
    <property type="project" value="TreeGrafter"/>
</dbReference>
<dbReference type="PANTHER" id="PTHR30511">
    <property type="entry name" value="ALANINE RACEMASE"/>
    <property type="match status" value="1"/>
</dbReference>
<dbReference type="OrthoDB" id="504078at2"/>
<dbReference type="CDD" id="cd06815">
    <property type="entry name" value="PLPDE_III_AR_like_1"/>
    <property type="match status" value="1"/>
</dbReference>
<dbReference type="NCBIfam" id="NF040742">
    <property type="entry name" value="racem_Orr"/>
    <property type="match status" value="1"/>
</dbReference>
<reference evidence="5 6" key="1">
    <citation type="submission" date="2019-03" db="EMBL/GenBank/DDBJ databases">
        <title>Genomic Encyclopedia of Type Strains, Phase IV (KMG-IV): sequencing the most valuable type-strain genomes for metagenomic binning, comparative biology and taxonomic classification.</title>
        <authorList>
            <person name="Goeker M."/>
        </authorList>
    </citation>
    <scope>NUCLEOTIDE SEQUENCE [LARGE SCALE GENOMIC DNA]</scope>
    <source>
        <strain evidence="5 6">DSM 102940</strain>
    </source>
</reference>
<dbReference type="Pfam" id="PF01168">
    <property type="entry name" value="Ala_racemase_N"/>
    <property type="match status" value="1"/>
</dbReference>
<dbReference type="SUPFAM" id="SSF51419">
    <property type="entry name" value="PLP-binding barrel"/>
    <property type="match status" value="1"/>
</dbReference>